<dbReference type="VEuPathDB" id="VectorBase:AEPI011368"/>
<accession>A0A182PWN1</accession>
<feature type="region of interest" description="Disordered" evidence="1">
    <location>
        <begin position="41"/>
        <end position="79"/>
    </location>
</feature>
<keyword evidence="3" id="KW-1185">Reference proteome</keyword>
<evidence type="ECO:0000313" key="2">
    <source>
        <dbReference type="EnsemblMetazoa" id="AEPI011368-PA"/>
    </source>
</evidence>
<protein>
    <submittedName>
        <fullName evidence="2">Uncharacterized protein</fullName>
    </submittedName>
</protein>
<reference evidence="2" key="2">
    <citation type="submission" date="2020-05" db="UniProtKB">
        <authorList>
            <consortium name="EnsemblMetazoa"/>
        </authorList>
    </citation>
    <scope>IDENTIFICATION</scope>
    <source>
        <strain evidence="2">Epiroticus2</strain>
    </source>
</reference>
<evidence type="ECO:0000313" key="3">
    <source>
        <dbReference type="Proteomes" id="UP000075885"/>
    </source>
</evidence>
<proteinExistence type="predicted"/>
<dbReference type="AlphaFoldDB" id="A0A182PWN1"/>
<sequence length="137" mass="15833">MSPQKHPPGYSLMVMRDRALMVDALVALCEIPDVSEEFIDENSTEVLEEDESEEEWLEEWLNESDEADENQHEDDGEFQSENVLSRKLRMWALSHRITHAALSDLLGIIRETTEYYVPMDARTFLKTPEQKQDSGCA</sequence>
<name>A0A182PWN1_9DIPT</name>
<organism evidence="2 3">
    <name type="scientific">Anopheles epiroticus</name>
    <dbReference type="NCBI Taxonomy" id="199890"/>
    <lineage>
        <taxon>Eukaryota</taxon>
        <taxon>Metazoa</taxon>
        <taxon>Ecdysozoa</taxon>
        <taxon>Arthropoda</taxon>
        <taxon>Hexapoda</taxon>
        <taxon>Insecta</taxon>
        <taxon>Pterygota</taxon>
        <taxon>Neoptera</taxon>
        <taxon>Endopterygota</taxon>
        <taxon>Diptera</taxon>
        <taxon>Nematocera</taxon>
        <taxon>Culicoidea</taxon>
        <taxon>Culicidae</taxon>
        <taxon>Anophelinae</taxon>
        <taxon>Anopheles</taxon>
    </lineage>
</organism>
<evidence type="ECO:0000256" key="1">
    <source>
        <dbReference type="SAM" id="MobiDB-lite"/>
    </source>
</evidence>
<dbReference type="Proteomes" id="UP000075885">
    <property type="component" value="Unassembled WGS sequence"/>
</dbReference>
<feature type="compositionally biased region" description="Acidic residues" evidence="1">
    <location>
        <begin position="41"/>
        <end position="78"/>
    </location>
</feature>
<reference evidence="3" key="1">
    <citation type="submission" date="2013-03" db="EMBL/GenBank/DDBJ databases">
        <title>The Genome Sequence of Anopheles epiroticus epiroticus2.</title>
        <authorList>
            <consortium name="The Broad Institute Genomics Platform"/>
            <person name="Neafsey D.E."/>
            <person name="Howell P."/>
            <person name="Walker B."/>
            <person name="Young S.K."/>
            <person name="Zeng Q."/>
            <person name="Gargeya S."/>
            <person name="Fitzgerald M."/>
            <person name="Haas B."/>
            <person name="Abouelleil A."/>
            <person name="Allen A.W."/>
            <person name="Alvarado L."/>
            <person name="Arachchi H.M."/>
            <person name="Berlin A.M."/>
            <person name="Chapman S.B."/>
            <person name="Gainer-Dewar J."/>
            <person name="Goldberg J."/>
            <person name="Griggs A."/>
            <person name="Gujja S."/>
            <person name="Hansen M."/>
            <person name="Howarth C."/>
            <person name="Imamovic A."/>
            <person name="Ireland A."/>
            <person name="Larimer J."/>
            <person name="McCowan C."/>
            <person name="Murphy C."/>
            <person name="Pearson M."/>
            <person name="Poon T.W."/>
            <person name="Priest M."/>
            <person name="Roberts A."/>
            <person name="Saif S."/>
            <person name="Shea T."/>
            <person name="Sisk P."/>
            <person name="Sykes S."/>
            <person name="Wortman J."/>
            <person name="Nusbaum C."/>
            <person name="Birren B."/>
        </authorList>
    </citation>
    <scope>NUCLEOTIDE SEQUENCE [LARGE SCALE GENOMIC DNA]</scope>
    <source>
        <strain evidence="3">Epiroticus2</strain>
    </source>
</reference>
<dbReference type="EnsemblMetazoa" id="AEPI011368-RA">
    <property type="protein sequence ID" value="AEPI011368-PA"/>
    <property type="gene ID" value="AEPI011368"/>
</dbReference>